<gene>
    <name evidence="3" type="ORF">D9C73_016384</name>
</gene>
<dbReference type="PROSITE" id="PS50006">
    <property type="entry name" value="FHA_DOMAIN"/>
    <property type="match status" value="1"/>
</dbReference>
<dbReference type="Proteomes" id="UP000298787">
    <property type="component" value="Chromosome 14"/>
</dbReference>
<protein>
    <submittedName>
        <fullName evidence="3">Mediator of DNA damage checkpoint protein 1</fullName>
    </submittedName>
</protein>
<feature type="compositionally biased region" description="Low complexity" evidence="1">
    <location>
        <begin position="1218"/>
        <end position="1227"/>
    </location>
</feature>
<feature type="compositionally biased region" description="Acidic residues" evidence="1">
    <location>
        <begin position="12"/>
        <end position="23"/>
    </location>
</feature>
<dbReference type="InterPro" id="IPR000253">
    <property type="entry name" value="FHA_dom"/>
</dbReference>
<feature type="compositionally biased region" description="Polar residues" evidence="1">
    <location>
        <begin position="944"/>
        <end position="955"/>
    </location>
</feature>
<feature type="compositionally biased region" description="Acidic residues" evidence="1">
    <location>
        <begin position="884"/>
        <end position="893"/>
    </location>
</feature>
<feature type="compositionally biased region" description="Basic and acidic residues" evidence="1">
    <location>
        <begin position="746"/>
        <end position="757"/>
    </location>
</feature>
<feature type="region of interest" description="Disordered" evidence="1">
    <location>
        <begin position="212"/>
        <end position="288"/>
    </location>
</feature>
<name>A0A4U5V6X0_COLLU</name>
<feature type="compositionally biased region" description="Polar residues" evidence="1">
    <location>
        <begin position="252"/>
        <end position="266"/>
    </location>
</feature>
<dbReference type="STRING" id="240159.A0A4U5V6X0"/>
<dbReference type="Pfam" id="PF00498">
    <property type="entry name" value="FHA"/>
    <property type="match status" value="1"/>
</dbReference>
<feature type="compositionally biased region" description="Polar residues" evidence="1">
    <location>
        <begin position="1349"/>
        <end position="1363"/>
    </location>
</feature>
<feature type="compositionally biased region" description="Polar residues" evidence="1">
    <location>
        <begin position="1120"/>
        <end position="1130"/>
    </location>
</feature>
<feature type="region of interest" description="Disordered" evidence="1">
    <location>
        <begin position="376"/>
        <end position="540"/>
    </location>
</feature>
<feature type="compositionally biased region" description="Acidic residues" evidence="1">
    <location>
        <begin position="1141"/>
        <end position="1151"/>
    </location>
</feature>
<feature type="compositionally biased region" description="Polar residues" evidence="1">
    <location>
        <begin position="212"/>
        <end position="221"/>
    </location>
</feature>
<feature type="compositionally biased region" description="Polar residues" evidence="1">
    <location>
        <begin position="1228"/>
        <end position="1240"/>
    </location>
</feature>
<feature type="compositionally biased region" description="Low complexity" evidence="1">
    <location>
        <begin position="1312"/>
        <end position="1334"/>
    </location>
</feature>
<feature type="compositionally biased region" description="Polar residues" evidence="1">
    <location>
        <begin position="1393"/>
        <end position="1409"/>
    </location>
</feature>
<feature type="domain" description="FHA" evidence="2">
    <location>
        <begin position="54"/>
        <end position="115"/>
    </location>
</feature>
<feature type="compositionally biased region" description="Acidic residues" evidence="1">
    <location>
        <begin position="480"/>
        <end position="491"/>
    </location>
</feature>
<sequence length="1435" mass="154232">MDATQMINDSILESDEEENEEENENKRGRPLAKLCILKNQHIPEAELPLFLGENILGRDPNTCTVPLPAASISKQHAAICISVYRRRGCHSEVDAEALVWDLGSMNGTRKGHLKLTPNVRYALSERDRLLVADIPCQYVSCAVDIVSSQGDTISVSRNSGVKARLADASGEKGGDTSTGGKKCVNGGTNARVSLSDLEDTGKTPVRMGCLTFEQTPTQPQGTLVPESDSDSEGERGVGNRRQKAFVSDSDKSSPTCSTFLSPTNKIASVDESPITPSSSAKNRPSRHVSFSMDTDIYVGRQQLKEKKALVIVDDSEEEEERAALGGRKSDGCNVSLTGEDESPVSTAAVAIPAFNMDSDTDVEGEEEGVACAGPMTLNTNQQADQPPNTAQFHMDSDTDVDEDDDAIDKIPKSVPSSADNAKPPHVISVIQPEAITMDSDTDVDDDAVVSDSASEAKPVSFQSTETADSAPSMQMKDFYLDSDTDVDEEEEKGSRTINTCSEIDETPTRLDIKSTGAESAAVTAHSLHLDSDTDDETVPAPVISELSAASAVTESCIAEDTGSDVDALSDKAPQSDSDADTDVDEPSVPPAGDGANPADLRVDSDTDVEAEEVDFRSAGDGQVPSLQRENTPGLLVPLLQNCSTPVQEAPQSDSDADTDVDEPSVPPAGDGVNPADLKVDSDTDVEDEEVDFRSAGDGQVPSLQRGNTPGLLVPLLQNCSTPVQGSQEDEDFVVAETQSFILQTRHCQDNTPEDHSKPPNRAFGPESSGDENDEQSSRQGSFQLGLSDSSHLQDQAQVLAMESTQAFVSVERGLNMEEARTYAERTSVENESNLEATQDYGEDEEPARCSVTSEIEDQEEECLDEENPFCSGLQVKARPQNETQETEEPEEDEPQARTLSKALSIAETQPMHASDNEESDEEDLIPGPRRGKAQPLQPEDEQTEPFTSSELSLAETQPAHICVDETQPVATSGNVESDVGDSIRHTSSELSAVEGQPMDTGKDGESDEEDSIPASRKRKAKPLQLEDESQTLTHSELSAVEAQPTDTREDGESDDDDSMPVIRKRKAKPLQLEDESQTLTHSELTAVEAQPVVTGDDGETEEEDSLPLIRKRREKPLQLEESQALTNSELSAVEAQPTDTREDEETDEEDSMPVIRKRKAKPLRLEDESQTLTNSEPSAVEAQPVVTGDDGESDDEDSVPGLRRRKAKPLQIQEEETQTLTSSEASTVETQPLETDSDLQPQRGKGGQSEVGTSGITIREMSASSVSTPESSGRGRGRGAKRTSEPPPAAAVRSSNRRRTVDAGPTPQGVRSRSNSNSSLNSEISSCSLNSQSRGRGGRQRGRGRGTETDSLINSQRDQNSAPKSPARGRKSRKADESCNAVSLEDVKEKADSQQASTTRGQRRANANGSKPAAADEKDSSYQEEGCATDKLVPP</sequence>
<dbReference type="InterPro" id="IPR008984">
    <property type="entry name" value="SMAD_FHA_dom_sf"/>
</dbReference>
<feature type="compositionally biased region" description="Acidic residues" evidence="1">
    <location>
        <begin position="1189"/>
        <end position="1198"/>
    </location>
</feature>
<evidence type="ECO:0000256" key="1">
    <source>
        <dbReference type="SAM" id="MobiDB-lite"/>
    </source>
</evidence>
<dbReference type="EMBL" id="CM014091">
    <property type="protein sequence ID" value="TKS82275.1"/>
    <property type="molecule type" value="Genomic_DNA"/>
</dbReference>
<dbReference type="Gene3D" id="2.60.200.20">
    <property type="match status" value="1"/>
</dbReference>
<feature type="compositionally biased region" description="Polar residues" evidence="1">
    <location>
        <begin position="777"/>
        <end position="789"/>
    </location>
</feature>
<feature type="region of interest" description="Disordered" evidence="1">
    <location>
        <begin position="821"/>
        <end position="1435"/>
    </location>
</feature>
<feature type="compositionally biased region" description="Polar residues" evidence="1">
    <location>
        <begin position="1250"/>
        <end position="1271"/>
    </location>
</feature>
<feature type="compositionally biased region" description="Polar residues" evidence="1">
    <location>
        <begin position="460"/>
        <end position="472"/>
    </location>
</feature>
<feature type="region of interest" description="Disordered" evidence="1">
    <location>
        <begin position="554"/>
        <end position="631"/>
    </location>
</feature>
<evidence type="ECO:0000259" key="2">
    <source>
        <dbReference type="PROSITE" id="PS50006"/>
    </source>
</evidence>
<feature type="compositionally biased region" description="Acidic residues" evidence="1">
    <location>
        <begin position="1096"/>
        <end position="1105"/>
    </location>
</feature>
<keyword evidence="4" id="KW-1185">Reference proteome</keyword>
<proteinExistence type="predicted"/>
<feature type="region of interest" description="Disordered" evidence="1">
    <location>
        <begin position="165"/>
        <end position="189"/>
    </location>
</feature>
<organism evidence="3 4">
    <name type="scientific">Collichthys lucidus</name>
    <name type="common">Big head croaker</name>
    <name type="synonym">Sciaena lucida</name>
    <dbReference type="NCBI Taxonomy" id="240159"/>
    <lineage>
        <taxon>Eukaryota</taxon>
        <taxon>Metazoa</taxon>
        <taxon>Chordata</taxon>
        <taxon>Craniata</taxon>
        <taxon>Vertebrata</taxon>
        <taxon>Euteleostomi</taxon>
        <taxon>Actinopterygii</taxon>
        <taxon>Neopterygii</taxon>
        <taxon>Teleostei</taxon>
        <taxon>Neoteleostei</taxon>
        <taxon>Acanthomorphata</taxon>
        <taxon>Eupercaria</taxon>
        <taxon>Sciaenidae</taxon>
        <taxon>Collichthys</taxon>
    </lineage>
</organism>
<feature type="compositionally biased region" description="Polar residues" evidence="1">
    <location>
        <begin position="376"/>
        <end position="391"/>
    </location>
</feature>
<feature type="region of interest" description="Disordered" evidence="1">
    <location>
        <begin position="1"/>
        <end position="27"/>
    </location>
</feature>
<evidence type="ECO:0000313" key="4">
    <source>
        <dbReference type="Proteomes" id="UP000298787"/>
    </source>
</evidence>
<dbReference type="CDD" id="cd22665">
    <property type="entry name" value="FHA_MDC1"/>
    <property type="match status" value="1"/>
</dbReference>
<feature type="compositionally biased region" description="Acidic residues" evidence="1">
    <location>
        <begin position="854"/>
        <end position="867"/>
    </location>
</feature>
<evidence type="ECO:0000313" key="3">
    <source>
        <dbReference type="EMBL" id="TKS82275.1"/>
    </source>
</evidence>
<feature type="compositionally biased region" description="Acidic residues" evidence="1">
    <location>
        <begin position="439"/>
        <end position="448"/>
    </location>
</feature>
<feature type="region of interest" description="Disordered" evidence="1">
    <location>
        <begin position="644"/>
        <end position="708"/>
    </location>
</feature>
<feature type="region of interest" description="Disordered" evidence="1">
    <location>
        <begin position="746"/>
        <end position="789"/>
    </location>
</feature>
<reference evidence="3 4" key="1">
    <citation type="submission" date="2019-01" db="EMBL/GenBank/DDBJ databases">
        <title>Genome Assembly of Collichthys lucidus.</title>
        <authorList>
            <person name="Cai M."/>
            <person name="Xiao S."/>
        </authorList>
    </citation>
    <scope>NUCLEOTIDE SEQUENCE [LARGE SCALE GENOMIC DNA]</scope>
    <source>
        <strain evidence="3">JT15FE1705JMU</strain>
        <tissue evidence="3">Muscle</tissue>
    </source>
</reference>
<dbReference type="SUPFAM" id="SSF49879">
    <property type="entry name" value="SMAD/FHA domain"/>
    <property type="match status" value="1"/>
</dbReference>
<feature type="compositionally biased region" description="Acidic residues" evidence="1">
    <location>
        <begin position="397"/>
        <end position="406"/>
    </location>
</feature>
<feature type="compositionally biased region" description="Acidic residues" evidence="1">
    <location>
        <begin position="1049"/>
        <end position="1058"/>
    </location>
</feature>
<accession>A0A4U5V6X0</accession>
<feature type="compositionally biased region" description="Polar residues" evidence="1">
    <location>
        <begin position="644"/>
        <end position="653"/>
    </location>
</feature>